<keyword evidence="4" id="KW-1185">Reference proteome</keyword>
<dbReference type="Gene3D" id="1.10.1530.10">
    <property type="match status" value="1"/>
</dbReference>
<gene>
    <name evidence="3" type="ORF">ABZ508_05975</name>
</gene>
<dbReference type="Gene3D" id="3.30.1370.60">
    <property type="entry name" value="Hypothetical oxidoreductase yiak, domain 2"/>
    <property type="match status" value="1"/>
</dbReference>
<dbReference type="Pfam" id="PF02615">
    <property type="entry name" value="Ldh_2"/>
    <property type="match status" value="1"/>
</dbReference>
<dbReference type="EMBL" id="JBEXZR010000003">
    <property type="protein sequence ID" value="MEU0706916.1"/>
    <property type="molecule type" value="Genomic_DNA"/>
</dbReference>
<dbReference type="PANTHER" id="PTHR11091">
    <property type="entry name" value="OXIDOREDUCTASE-RELATED"/>
    <property type="match status" value="1"/>
</dbReference>
<evidence type="ECO:0000256" key="2">
    <source>
        <dbReference type="ARBA" id="ARBA00023002"/>
    </source>
</evidence>
<dbReference type="InterPro" id="IPR043143">
    <property type="entry name" value="Mal/L-sulf/L-lact_DH-like_NADP"/>
</dbReference>
<dbReference type="InterPro" id="IPR036111">
    <property type="entry name" value="Mal/L-sulfo/L-lacto_DH-like_sf"/>
</dbReference>
<reference evidence="3 4" key="1">
    <citation type="submission" date="2024-06" db="EMBL/GenBank/DDBJ databases">
        <title>The Natural Products Discovery Center: Release of the First 8490 Sequenced Strains for Exploring Actinobacteria Biosynthetic Diversity.</title>
        <authorList>
            <person name="Kalkreuter E."/>
            <person name="Kautsar S.A."/>
            <person name="Yang D."/>
            <person name="Bader C.D."/>
            <person name="Teijaro C.N."/>
            <person name="Fluegel L."/>
            <person name="Davis C.M."/>
            <person name="Simpson J.R."/>
            <person name="Lauterbach L."/>
            <person name="Steele A.D."/>
            <person name="Gui C."/>
            <person name="Meng S."/>
            <person name="Li G."/>
            <person name="Viehrig K."/>
            <person name="Ye F."/>
            <person name="Su P."/>
            <person name="Kiefer A.F."/>
            <person name="Nichols A."/>
            <person name="Cepeda A.J."/>
            <person name="Yan W."/>
            <person name="Fan B."/>
            <person name="Jiang Y."/>
            <person name="Adhikari A."/>
            <person name="Zheng C.-J."/>
            <person name="Schuster L."/>
            <person name="Cowan T.M."/>
            <person name="Smanski M.J."/>
            <person name="Chevrette M.G."/>
            <person name="De Carvalho L.P.S."/>
            <person name="Shen B."/>
        </authorList>
    </citation>
    <scope>NUCLEOTIDE SEQUENCE [LARGE SCALE GENOMIC DNA]</scope>
    <source>
        <strain evidence="3 4">NPDC006337</strain>
    </source>
</reference>
<dbReference type="SUPFAM" id="SSF89733">
    <property type="entry name" value="L-sulfolactate dehydrogenase-like"/>
    <property type="match status" value="1"/>
</dbReference>
<comment type="caution">
    <text evidence="3">The sequence shown here is derived from an EMBL/GenBank/DDBJ whole genome shotgun (WGS) entry which is preliminary data.</text>
</comment>
<protein>
    <submittedName>
        <fullName evidence="3">Ldh family oxidoreductase</fullName>
    </submittedName>
</protein>
<dbReference type="InterPro" id="IPR003767">
    <property type="entry name" value="Malate/L-lactate_DH-like"/>
</dbReference>
<evidence type="ECO:0000313" key="4">
    <source>
        <dbReference type="Proteomes" id="UP001550378"/>
    </source>
</evidence>
<proteinExistence type="inferred from homology"/>
<name>A0ABV2W050_9ACTN</name>
<sequence length="370" mass="37731">MTVTVPLAELTAFVHRTLRACGLDADAARTAADVITYADAHGFTTHGTNGLVNIYAPRLLDGRIAADAAPRVVQETSATALLDGDRGLGLVTMDLAMDIAMDKARQTGIGMVAVRNSTHFGSAGYYTQRAATAGLIGLAMTNCGAQGVAPPLGGTVRMLGTNPLSAAVPVTDGAPFVLDMSTTVVATGKIKAAYKEGRQVPAEWLVRHDGTPTTDPAAFMDEEADVAWLGGPAATGGAKGFGLALLVDLLCGPLAGAAYGPRPGVLTGEPATDDNVGHTAIVIDPAAFGSARHIAAENRTLLDTVAGSPVAAHANGVTYPGAPEAARYERSVRDGVELPGPVAEGLVRLAEQLSTDAPAALTRHVLEVTA</sequence>
<accession>A0ABV2W050</accession>
<evidence type="ECO:0000313" key="3">
    <source>
        <dbReference type="EMBL" id="MEU0706916.1"/>
    </source>
</evidence>
<dbReference type="InterPro" id="IPR043144">
    <property type="entry name" value="Mal/L-sulf/L-lact_DH-like_ah"/>
</dbReference>
<dbReference type="Proteomes" id="UP001550378">
    <property type="component" value="Unassembled WGS sequence"/>
</dbReference>
<dbReference type="RefSeq" id="WP_359654097.1">
    <property type="nucleotide sequence ID" value="NZ_JBEXZO010000021.1"/>
</dbReference>
<comment type="similarity">
    <text evidence="1">Belongs to the LDH2/MDH2 oxidoreductase family.</text>
</comment>
<keyword evidence="2" id="KW-0560">Oxidoreductase</keyword>
<organism evidence="3 4">
    <name type="scientific">Streptomyces lavendulocolor</name>
    <dbReference type="NCBI Taxonomy" id="67316"/>
    <lineage>
        <taxon>Bacteria</taxon>
        <taxon>Bacillati</taxon>
        <taxon>Actinomycetota</taxon>
        <taxon>Actinomycetes</taxon>
        <taxon>Kitasatosporales</taxon>
        <taxon>Streptomycetaceae</taxon>
        <taxon>Streptomyces</taxon>
    </lineage>
</organism>
<dbReference type="PANTHER" id="PTHR11091:SF0">
    <property type="entry name" value="MALATE DEHYDROGENASE"/>
    <property type="match status" value="1"/>
</dbReference>
<evidence type="ECO:0000256" key="1">
    <source>
        <dbReference type="ARBA" id="ARBA00006056"/>
    </source>
</evidence>